<feature type="transmembrane region" description="Helical" evidence="1">
    <location>
        <begin position="173"/>
        <end position="194"/>
    </location>
</feature>
<name>A0AAW8Q5C1_VIBPH</name>
<dbReference type="EMBL" id="JAUHGG010000012">
    <property type="protein sequence ID" value="MDS1823758.1"/>
    <property type="molecule type" value="Genomic_DNA"/>
</dbReference>
<sequence>MAVNTTQTMFDQSKAGDLISNPHISNGYLYVKDFSTALEMRKRTRYNLRKSVAVVLPSSNGKTKTPYSNIIMADIGATKYIDTESSKEYEIGDAVTWMLGSLRLFVTPIAILFEDGSIVRCYINNELLNPTLNAIITAQNSSIGEPDVKSVAQPPEEVIGAVAHYRRNENTNILAVITGVVVFFFYTLFFFGSNSSPHDIFIPLGFAILSAAAAKMLTHYFVFKTVGSVLKEEEKLLAQPYLTKEVSDYEKYEGEINELW</sequence>
<keyword evidence="1" id="KW-1133">Transmembrane helix</keyword>
<gene>
    <name evidence="2" type="ORF">QX249_24240</name>
</gene>
<protein>
    <submittedName>
        <fullName evidence="2">Uncharacterized protein</fullName>
    </submittedName>
</protein>
<comment type="caution">
    <text evidence="2">The sequence shown here is derived from an EMBL/GenBank/DDBJ whole genome shotgun (WGS) entry which is preliminary data.</text>
</comment>
<organism evidence="2 3">
    <name type="scientific">Vibrio parahaemolyticus</name>
    <dbReference type="NCBI Taxonomy" id="670"/>
    <lineage>
        <taxon>Bacteria</taxon>
        <taxon>Pseudomonadati</taxon>
        <taxon>Pseudomonadota</taxon>
        <taxon>Gammaproteobacteria</taxon>
        <taxon>Vibrionales</taxon>
        <taxon>Vibrionaceae</taxon>
        <taxon>Vibrio</taxon>
    </lineage>
</organism>
<dbReference type="RefSeq" id="WP_311020785.1">
    <property type="nucleotide sequence ID" value="NZ_JAUHGG010000012.1"/>
</dbReference>
<proteinExistence type="predicted"/>
<evidence type="ECO:0000313" key="2">
    <source>
        <dbReference type="EMBL" id="MDS1823758.1"/>
    </source>
</evidence>
<feature type="transmembrane region" description="Helical" evidence="1">
    <location>
        <begin position="200"/>
        <end position="223"/>
    </location>
</feature>
<keyword evidence="1" id="KW-0472">Membrane</keyword>
<reference evidence="2" key="1">
    <citation type="submission" date="2023-06" db="EMBL/GenBank/DDBJ databases">
        <title>Genomic Diversity of Vibrio spp. and Metagenomic Analysis of Pathogens in Florida Gulf Coastal Waters Following Hurricane Ian.</title>
        <authorList>
            <person name="Brumfield K.D."/>
        </authorList>
    </citation>
    <scope>NUCLEOTIDE SEQUENCE</scope>
    <source>
        <strain evidence="2">WBS2B-138</strain>
    </source>
</reference>
<dbReference type="Proteomes" id="UP001253193">
    <property type="component" value="Unassembled WGS sequence"/>
</dbReference>
<keyword evidence="1" id="KW-0812">Transmembrane</keyword>
<dbReference type="AlphaFoldDB" id="A0AAW8Q5C1"/>
<accession>A0AAW8Q5C1</accession>
<evidence type="ECO:0000313" key="3">
    <source>
        <dbReference type="Proteomes" id="UP001253193"/>
    </source>
</evidence>
<evidence type="ECO:0000256" key="1">
    <source>
        <dbReference type="SAM" id="Phobius"/>
    </source>
</evidence>